<protein>
    <submittedName>
        <fullName evidence="1">Uncharacterized protein</fullName>
    </submittedName>
</protein>
<accession>A0A2P5EMF5</accession>
<dbReference type="AlphaFoldDB" id="A0A2P5EMF5"/>
<feature type="non-terminal residue" evidence="1">
    <location>
        <position position="1"/>
    </location>
</feature>
<keyword evidence="2" id="KW-1185">Reference proteome</keyword>
<sequence length="97" mass="11001">NYKSISIFSPYLSTSDVNSAVLEMSNGTRAWHETICAKHSSMRVILGRAKNTVHGIEPCRTLVFGHCKLTRHGTTLDMNTIQIWHNTKDTKVRLLIF</sequence>
<organism evidence="1 2">
    <name type="scientific">Trema orientale</name>
    <name type="common">Charcoal tree</name>
    <name type="synonym">Celtis orientalis</name>
    <dbReference type="NCBI Taxonomy" id="63057"/>
    <lineage>
        <taxon>Eukaryota</taxon>
        <taxon>Viridiplantae</taxon>
        <taxon>Streptophyta</taxon>
        <taxon>Embryophyta</taxon>
        <taxon>Tracheophyta</taxon>
        <taxon>Spermatophyta</taxon>
        <taxon>Magnoliopsida</taxon>
        <taxon>eudicotyledons</taxon>
        <taxon>Gunneridae</taxon>
        <taxon>Pentapetalae</taxon>
        <taxon>rosids</taxon>
        <taxon>fabids</taxon>
        <taxon>Rosales</taxon>
        <taxon>Cannabaceae</taxon>
        <taxon>Trema</taxon>
    </lineage>
</organism>
<comment type="caution">
    <text evidence="1">The sequence shown here is derived from an EMBL/GenBank/DDBJ whole genome shotgun (WGS) entry which is preliminary data.</text>
</comment>
<gene>
    <name evidence="1" type="ORF">TorRG33x02_175480</name>
</gene>
<dbReference type="Proteomes" id="UP000237000">
    <property type="component" value="Unassembled WGS sequence"/>
</dbReference>
<name>A0A2P5EMF5_TREOI</name>
<dbReference type="EMBL" id="JXTC01000128">
    <property type="protein sequence ID" value="PON86716.1"/>
    <property type="molecule type" value="Genomic_DNA"/>
</dbReference>
<evidence type="ECO:0000313" key="2">
    <source>
        <dbReference type="Proteomes" id="UP000237000"/>
    </source>
</evidence>
<proteinExistence type="predicted"/>
<dbReference type="InParanoid" id="A0A2P5EMF5"/>
<reference evidence="2" key="1">
    <citation type="submission" date="2016-06" db="EMBL/GenBank/DDBJ databases">
        <title>Parallel loss of symbiosis genes in relatives of nitrogen-fixing non-legume Parasponia.</title>
        <authorList>
            <person name="Van Velzen R."/>
            <person name="Holmer R."/>
            <person name="Bu F."/>
            <person name="Rutten L."/>
            <person name="Van Zeijl A."/>
            <person name="Liu W."/>
            <person name="Santuari L."/>
            <person name="Cao Q."/>
            <person name="Sharma T."/>
            <person name="Shen D."/>
            <person name="Roswanjaya Y."/>
            <person name="Wardhani T."/>
            <person name="Kalhor M.S."/>
            <person name="Jansen J."/>
            <person name="Van den Hoogen J."/>
            <person name="Gungor B."/>
            <person name="Hartog M."/>
            <person name="Hontelez J."/>
            <person name="Verver J."/>
            <person name="Yang W.-C."/>
            <person name="Schijlen E."/>
            <person name="Repin R."/>
            <person name="Schilthuizen M."/>
            <person name="Schranz E."/>
            <person name="Heidstra R."/>
            <person name="Miyata K."/>
            <person name="Fedorova E."/>
            <person name="Kohlen W."/>
            <person name="Bisseling T."/>
            <person name="Smit S."/>
            <person name="Geurts R."/>
        </authorList>
    </citation>
    <scope>NUCLEOTIDE SEQUENCE [LARGE SCALE GENOMIC DNA]</scope>
    <source>
        <strain evidence="2">cv. RG33-2</strain>
    </source>
</reference>
<evidence type="ECO:0000313" key="1">
    <source>
        <dbReference type="EMBL" id="PON86716.1"/>
    </source>
</evidence>